<dbReference type="PANTHER" id="PTHR39463">
    <property type="entry name" value="MEDUSA"/>
    <property type="match status" value="1"/>
</dbReference>
<dbReference type="Proteomes" id="UP000756346">
    <property type="component" value="Unassembled WGS sequence"/>
</dbReference>
<dbReference type="RefSeq" id="XP_046015913.1">
    <property type="nucleotide sequence ID" value="XM_046160168.1"/>
</dbReference>
<evidence type="ECO:0000313" key="4">
    <source>
        <dbReference type="Proteomes" id="UP000756346"/>
    </source>
</evidence>
<gene>
    <name evidence="3" type="ORF">B0I36DRAFT_373162</name>
</gene>
<protein>
    <recommendedName>
        <fullName evidence="2">DUF7082 domain-containing protein</fullName>
    </recommendedName>
</protein>
<feature type="region of interest" description="Disordered" evidence="1">
    <location>
        <begin position="597"/>
        <end position="684"/>
    </location>
</feature>
<dbReference type="GeneID" id="70189714"/>
<feature type="region of interest" description="Disordered" evidence="1">
    <location>
        <begin position="237"/>
        <end position="285"/>
    </location>
</feature>
<name>A0A9P9BTC9_9PEZI</name>
<keyword evidence="4" id="KW-1185">Reference proteome</keyword>
<dbReference type="Pfam" id="PF23305">
    <property type="entry name" value="DUF7082"/>
    <property type="match status" value="1"/>
</dbReference>
<dbReference type="AlphaFoldDB" id="A0A9P9BTC9"/>
<comment type="caution">
    <text evidence="3">The sequence shown here is derived from an EMBL/GenBank/DDBJ whole genome shotgun (WGS) entry which is preliminary data.</text>
</comment>
<sequence>MSDGKFDFSTYKLFEPQYQPDRLIIVDADSIESPETVTLRYEEEAAARANGGDRRGESPTGLLSMAAYAKPQLPQMHSFDSARTYQDTQYQYPPHQFHGAQADNAASQLSHMAFAENSAAAPYIGHVALPTVISCVPSSGAAGTKINVKISALYDLLEVTSHFYLAFGDHRVPAHAIREASDGSGHLYAVSGQVPHHHLTRSDSVTVPLSLSVDSPEGHTMATVEIGTFTIEHSIGAVSSPHDDGVSHRKGSKSPGGREEHQKHGQEHVSDNSTGAFGYPHPDQQGVVGGYNGDLVHSSMAAPYQRLTYMGGEYPRIPPPLKTPSWSPYGSSLESRSPVINHTTITRPSITSLPMPTSTTPQLVRTSTLQSSGSSSTGAYGNPYALYSNKAVLKIQGDLDSMARGWTTEEWTNRRRIVLFTKQQKGSTLITNFRPVTVSERPPNSICISCIYWQEKDECYVTSVDTISLLEQLVAAPARFTVEEKNRIRRNLEGFRPATVSKAKADSEEFFKIIMAFPNPKPRNIEKDVKVFPWKILSQALKKIISKYVSPRVWKILIVSLANPVQKSASPSSTTMPTGATPALLTPISNASPGLYQTSHTPSLPENNYSAAETHPTMPSPRSLSGGASGWGGYPSSRALSPTIKPMSPQQAGIGRIPGLQPHGGGVADPRHQQQQQQAPHQYGMPPQLHGRWDAGVPGGYGAASGSGAAAYGGHQHHGQVYSGAHYVDRGHRE</sequence>
<dbReference type="EMBL" id="JAGTJQ010000003">
    <property type="protein sequence ID" value="KAH7035820.1"/>
    <property type="molecule type" value="Genomic_DNA"/>
</dbReference>
<dbReference type="PANTHER" id="PTHR39463:SF1">
    <property type="entry name" value="MEDUSA"/>
    <property type="match status" value="1"/>
</dbReference>
<proteinExistence type="predicted"/>
<feature type="compositionally biased region" description="Basic and acidic residues" evidence="1">
    <location>
        <begin position="256"/>
        <end position="270"/>
    </location>
</feature>
<accession>A0A9P9BTC9</accession>
<feature type="domain" description="DUF7082" evidence="2">
    <location>
        <begin position="390"/>
        <end position="545"/>
    </location>
</feature>
<evidence type="ECO:0000256" key="1">
    <source>
        <dbReference type="SAM" id="MobiDB-lite"/>
    </source>
</evidence>
<evidence type="ECO:0000313" key="3">
    <source>
        <dbReference type="EMBL" id="KAH7035820.1"/>
    </source>
</evidence>
<reference evidence="3" key="1">
    <citation type="journal article" date="2021" name="Nat. Commun.">
        <title>Genetic determinants of endophytism in the Arabidopsis root mycobiome.</title>
        <authorList>
            <person name="Mesny F."/>
            <person name="Miyauchi S."/>
            <person name="Thiergart T."/>
            <person name="Pickel B."/>
            <person name="Atanasova L."/>
            <person name="Karlsson M."/>
            <person name="Huettel B."/>
            <person name="Barry K.W."/>
            <person name="Haridas S."/>
            <person name="Chen C."/>
            <person name="Bauer D."/>
            <person name="Andreopoulos W."/>
            <person name="Pangilinan J."/>
            <person name="LaButti K."/>
            <person name="Riley R."/>
            <person name="Lipzen A."/>
            <person name="Clum A."/>
            <person name="Drula E."/>
            <person name="Henrissat B."/>
            <person name="Kohler A."/>
            <person name="Grigoriev I.V."/>
            <person name="Martin F.M."/>
            <person name="Hacquard S."/>
        </authorList>
    </citation>
    <scope>NUCLEOTIDE SEQUENCE</scope>
    <source>
        <strain evidence="3">MPI-CAGE-CH-0230</strain>
    </source>
</reference>
<dbReference type="InterPro" id="IPR055509">
    <property type="entry name" value="DUF7082"/>
</dbReference>
<organism evidence="3 4">
    <name type="scientific">Microdochium trichocladiopsis</name>
    <dbReference type="NCBI Taxonomy" id="1682393"/>
    <lineage>
        <taxon>Eukaryota</taxon>
        <taxon>Fungi</taxon>
        <taxon>Dikarya</taxon>
        <taxon>Ascomycota</taxon>
        <taxon>Pezizomycotina</taxon>
        <taxon>Sordariomycetes</taxon>
        <taxon>Xylariomycetidae</taxon>
        <taxon>Xylariales</taxon>
        <taxon>Microdochiaceae</taxon>
        <taxon>Microdochium</taxon>
    </lineage>
</organism>
<evidence type="ECO:0000259" key="2">
    <source>
        <dbReference type="Pfam" id="PF23305"/>
    </source>
</evidence>
<dbReference type="OrthoDB" id="1751210at2759"/>
<feature type="compositionally biased region" description="Polar residues" evidence="1">
    <location>
        <begin position="597"/>
        <end position="611"/>
    </location>
</feature>
<dbReference type="GO" id="GO:0005634">
    <property type="term" value="C:nucleus"/>
    <property type="evidence" value="ECO:0007669"/>
    <property type="project" value="TreeGrafter"/>
</dbReference>